<evidence type="ECO:0000313" key="5">
    <source>
        <dbReference type="Proteomes" id="UP001383192"/>
    </source>
</evidence>
<evidence type="ECO:0000259" key="3">
    <source>
        <dbReference type="Pfam" id="PF24883"/>
    </source>
</evidence>
<evidence type="ECO:0000313" key="4">
    <source>
        <dbReference type="EMBL" id="KAK7021904.1"/>
    </source>
</evidence>
<comment type="caution">
    <text evidence="4">The sequence shown here is derived from an EMBL/GenBank/DDBJ whole genome shotgun (WGS) entry which is preliminary data.</text>
</comment>
<dbReference type="Proteomes" id="UP001383192">
    <property type="component" value="Unassembled WGS sequence"/>
</dbReference>
<feature type="region of interest" description="Disordered" evidence="2">
    <location>
        <begin position="900"/>
        <end position="921"/>
    </location>
</feature>
<organism evidence="4 5">
    <name type="scientific">Paramarasmius palmivorus</name>
    <dbReference type="NCBI Taxonomy" id="297713"/>
    <lineage>
        <taxon>Eukaryota</taxon>
        <taxon>Fungi</taxon>
        <taxon>Dikarya</taxon>
        <taxon>Basidiomycota</taxon>
        <taxon>Agaricomycotina</taxon>
        <taxon>Agaricomycetes</taxon>
        <taxon>Agaricomycetidae</taxon>
        <taxon>Agaricales</taxon>
        <taxon>Marasmiineae</taxon>
        <taxon>Marasmiaceae</taxon>
        <taxon>Paramarasmius</taxon>
    </lineage>
</organism>
<evidence type="ECO:0000256" key="1">
    <source>
        <dbReference type="ARBA" id="ARBA00022737"/>
    </source>
</evidence>
<dbReference type="InterPro" id="IPR056884">
    <property type="entry name" value="NPHP3-like_N"/>
</dbReference>
<dbReference type="AlphaFoldDB" id="A0AAW0B6W7"/>
<dbReference type="EMBL" id="JAYKXP010000159">
    <property type="protein sequence ID" value="KAK7021904.1"/>
    <property type="molecule type" value="Genomic_DNA"/>
</dbReference>
<accession>A0AAW0B6W7</accession>
<evidence type="ECO:0000256" key="2">
    <source>
        <dbReference type="SAM" id="MobiDB-lite"/>
    </source>
</evidence>
<dbReference type="PANTHER" id="PTHR10039:SF14">
    <property type="entry name" value="NACHT DOMAIN-CONTAINING PROTEIN"/>
    <property type="match status" value="1"/>
</dbReference>
<protein>
    <recommendedName>
        <fullName evidence="3">Nephrocystin 3-like N-terminal domain-containing protein</fullName>
    </recommendedName>
</protein>
<feature type="domain" description="Nephrocystin 3-like N-terminal" evidence="3">
    <location>
        <begin position="9"/>
        <end position="130"/>
    </location>
</feature>
<keyword evidence="1" id="KW-0677">Repeat</keyword>
<dbReference type="PANTHER" id="PTHR10039">
    <property type="entry name" value="AMELOGENIN"/>
    <property type="match status" value="1"/>
</dbReference>
<sequence length="921" mass="104550">MRRSVCHRLAAAFFFSRNDPTRDKLDSFVPTIIYQLLNSEPLRTILSPSIFKAIRLDPNIFQKSFEHQFRKLILEPCSMVDPQEWENLPNLVVIDGLDECIAISSQERLIAMIRDAILTGCPLIFLISSRPEPRIRLAFEHEAFASVLGHLVVGNSYESTQDIAMYLRDRFTQLQHTHHALRHLDFLWPGEDVVRRLVARACGQFIFAVTVMKYLDNDEELPSDRLEAILRIQAGDLPESPYPDLDLLYHQILVTCRNWDKVRQILQLLVTPHYPLPAYGGSSHHSLCWRSSRVLATLLKFQPGEVESLLIKLHSVVEVPNGDYDVQILHYSFADYLMDHGRSGACHVEPLTEPGYLDLVAQATLRYMLSHSQQYLRTYTLVGWQATLYDRLVNIFLLILAIQSPSDELLATLDQFDPYYFAALLLNSGDGRYHFLRWKDAINWARSLGVRAPKAFLEKMQLFMQKFCVGSRYASEFELNAARAYLESVLYTDPPRNLEWGSTYLQELLYPRSSTVVWGSHLYVIPVNGQTPRFWNGGFRAVFVTRERSETIKRLLQSLNCDPEDIANDICNDTFRSVNNDGDAVKHNDLYSLKRLVAQRRTELGHRAFSSTLPRHVESTFNPRILSGRPGYFQFANPSNQQGGQPSQQGTHIQQNAWQYGQPNPITRGQSSLMWRDHFGPALGALSSHQLSGIASTQEGRATPTWGVRSNMPLQGPSASTWQGQYYPISGQDSSTPSVSWQPNPIGGAQHTPQFDPVMTSGDQVDSTRGWQNDTAWGEQHVSARGWPSDSTWVEQYEVRMSEGDYPDSIAGGHAFKHPDTLLLWPLRVEPSQNGWHMGYKSIRKSGAKYISEFVLSSTSATTSQIDQDSERGGFPITNQSASILRRNIPSCNRRTLLDSGQRERGFIPAPSNRYPKRSKG</sequence>
<name>A0AAW0B6W7_9AGAR</name>
<gene>
    <name evidence="4" type="ORF">VNI00_017193</name>
</gene>
<keyword evidence="5" id="KW-1185">Reference proteome</keyword>
<proteinExistence type="predicted"/>
<dbReference type="Pfam" id="PF24883">
    <property type="entry name" value="NPHP3_N"/>
    <property type="match status" value="1"/>
</dbReference>
<reference evidence="4 5" key="1">
    <citation type="submission" date="2024-01" db="EMBL/GenBank/DDBJ databases">
        <title>A draft genome for a cacao thread blight-causing isolate of Paramarasmius palmivorus.</title>
        <authorList>
            <person name="Baruah I.K."/>
            <person name="Bukari Y."/>
            <person name="Amoako-Attah I."/>
            <person name="Meinhardt L.W."/>
            <person name="Bailey B.A."/>
            <person name="Cohen S.P."/>
        </authorList>
    </citation>
    <scope>NUCLEOTIDE SEQUENCE [LARGE SCALE GENOMIC DNA]</scope>
    <source>
        <strain evidence="4 5">GH-12</strain>
    </source>
</reference>